<name>A0A6C0EPE7_9ZZZZ</name>
<sequence length="175" mass="21129">MSINNFEDFIRGEEFNKVIFDEYDFIEISKNDNTRILKRTNYNLNKLKNIDFPFVLLKLVEDLLDKINLELTVNETYTHNNVNYYCNLKSELEHYKFIEDIYYNLNLKCDDNNNITIETSIDKKYNENDINEIDKFILNLLLFFIENTYTSYVKNDIFKKKLNKINLHSFVLNIT</sequence>
<organism evidence="1">
    <name type="scientific">viral metagenome</name>
    <dbReference type="NCBI Taxonomy" id="1070528"/>
    <lineage>
        <taxon>unclassified sequences</taxon>
        <taxon>metagenomes</taxon>
        <taxon>organismal metagenomes</taxon>
    </lineage>
</organism>
<accession>A0A6C0EPE7</accession>
<dbReference type="AlphaFoldDB" id="A0A6C0EPE7"/>
<protein>
    <submittedName>
        <fullName evidence="1">Uncharacterized protein</fullName>
    </submittedName>
</protein>
<evidence type="ECO:0000313" key="1">
    <source>
        <dbReference type="EMBL" id="QHT30582.1"/>
    </source>
</evidence>
<reference evidence="1" key="1">
    <citation type="journal article" date="2020" name="Nature">
        <title>Giant virus diversity and host interactions through global metagenomics.</title>
        <authorList>
            <person name="Schulz F."/>
            <person name="Roux S."/>
            <person name="Paez-Espino D."/>
            <person name="Jungbluth S."/>
            <person name="Walsh D.A."/>
            <person name="Denef V.J."/>
            <person name="McMahon K.D."/>
            <person name="Konstantinidis K.T."/>
            <person name="Eloe-Fadrosh E.A."/>
            <person name="Kyrpides N.C."/>
            <person name="Woyke T."/>
        </authorList>
    </citation>
    <scope>NUCLEOTIDE SEQUENCE</scope>
    <source>
        <strain evidence="1">GVMAG-M-3300009151-35</strain>
    </source>
</reference>
<dbReference type="EMBL" id="MN738902">
    <property type="protein sequence ID" value="QHT30582.1"/>
    <property type="molecule type" value="Genomic_DNA"/>
</dbReference>
<proteinExistence type="predicted"/>